<dbReference type="CDD" id="cd00009">
    <property type="entry name" value="AAA"/>
    <property type="match status" value="1"/>
</dbReference>
<dbReference type="PANTHER" id="PTHR13779:SF7">
    <property type="entry name" value="ATPASE WRNIP1"/>
    <property type="match status" value="1"/>
</dbReference>
<evidence type="ECO:0000259" key="4">
    <source>
        <dbReference type="SMART" id="SM00382"/>
    </source>
</evidence>
<dbReference type="SUPFAM" id="SSF52540">
    <property type="entry name" value="P-loop containing nucleoside triphosphate hydrolases"/>
    <property type="match status" value="1"/>
</dbReference>
<dbReference type="Gene3D" id="1.10.8.60">
    <property type="match status" value="1"/>
</dbReference>
<name>A0ABY8C3R5_9FIRM</name>
<dbReference type="InterPro" id="IPR008921">
    <property type="entry name" value="DNA_pol3_clamp-load_cplx_C"/>
</dbReference>
<dbReference type="Pfam" id="PF16193">
    <property type="entry name" value="AAA_assoc_2"/>
    <property type="match status" value="1"/>
</dbReference>
<dbReference type="EMBL" id="CP118868">
    <property type="protein sequence ID" value="WEG35320.1"/>
    <property type="molecule type" value="Genomic_DNA"/>
</dbReference>
<organism evidence="5 6">
    <name type="scientific">Amygdalobacter indicium</name>
    <dbReference type="NCBI Taxonomy" id="3029272"/>
    <lineage>
        <taxon>Bacteria</taxon>
        <taxon>Bacillati</taxon>
        <taxon>Bacillota</taxon>
        <taxon>Clostridia</taxon>
        <taxon>Eubacteriales</taxon>
        <taxon>Oscillospiraceae</taxon>
        <taxon>Amygdalobacter</taxon>
    </lineage>
</organism>
<dbReference type="Pfam" id="PF00004">
    <property type="entry name" value="AAA"/>
    <property type="match status" value="1"/>
</dbReference>
<keyword evidence="6" id="KW-1185">Reference proteome</keyword>
<dbReference type="Proteomes" id="UP001220478">
    <property type="component" value="Chromosome"/>
</dbReference>
<dbReference type="InterPro" id="IPR051314">
    <property type="entry name" value="AAA_ATPase_RarA/MGS1/WRNIP1"/>
</dbReference>
<evidence type="ECO:0000256" key="2">
    <source>
        <dbReference type="ARBA" id="ARBA00022741"/>
    </source>
</evidence>
<evidence type="ECO:0000313" key="5">
    <source>
        <dbReference type="EMBL" id="WEG35320.1"/>
    </source>
</evidence>
<dbReference type="Pfam" id="PF12002">
    <property type="entry name" value="MgsA_C"/>
    <property type="match status" value="1"/>
</dbReference>
<keyword evidence="2" id="KW-0547">Nucleotide-binding</keyword>
<dbReference type="InterPro" id="IPR003593">
    <property type="entry name" value="AAA+_ATPase"/>
</dbReference>
<reference evidence="5 6" key="1">
    <citation type="submission" date="2023-02" db="EMBL/GenBank/DDBJ databases">
        <title>Novel Oscillospiraceae bacterial genomes.</title>
        <authorList>
            <person name="Srinivasan S."/>
            <person name="Austin M.N."/>
            <person name="Fiedler T.L."/>
            <person name="Strenk S.M."/>
            <person name="Agnew K.J."/>
            <person name="Nagana Gowda G.A."/>
            <person name="Raftery D."/>
            <person name="Beamer M.A."/>
            <person name="Achilles S.L."/>
            <person name="Wiesenfeld H.C."/>
            <person name="Fredricks D.N."/>
            <person name="Hillier S.L."/>
        </authorList>
    </citation>
    <scope>NUCLEOTIDE SEQUENCE [LARGE SCALE GENOMIC DNA]</scope>
    <source>
        <strain evidence="5 6">CHIC02 1186E3-8</strain>
    </source>
</reference>
<dbReference type="CDD" id="cd18139">
    <property type="entry name" value="HLD_clamp_RarA"/>
    <property type="match status" value="1"/>
</dbReference>
<dbReference type="InterPro" id="IPR003959">
    <property type="entry name" value="ATPase_AAA_core"/>
</dbReference>
<dbReference type="Gene3D" id="3.40.50.300">
    <property type="entry name" value="P-loop containing nucleotide triphosphate hydrolases"/>
    <property type="match status" value="1"/>
</dbReference>
<dbReference type="SUPFAM" id="SSF48019">
    <property type="entry name" value="post-AAA+ oligomerization domain-like"/>
    <property type="match status" value="1"/>
</dbReference>
<proteinExistence type="inferred from homology"/>
<gene>
    <name evidence="5" type="ORF">PYS61_05155</name>
</gene>
<protein>
    <submittedName>
        <fullName evidence="5">Replication-associated recombination protein A</fullName>
    </submittedName>
</protein>
<accession>A0ABY8C3R5</accession>
<dbReference type="InterPro" id="IPR027417">
    <property type="entry name" value="P-loop_NTPase"/>
</dbReference>
<evidence type="ECO:0000256" key="3">
    <source>
        <dbReference type="ARBA" id="ARBA00022840"/>
    </source>
</evidence>
<dbReference type="Gene3D" id="1.10.3710.10">
    <property type="entry name" value="DNA polymerase III clamp loader subunits, C-terminal domain"/>
    <property type="match status" value="1"/>
</dbReference>
<dbReference type="RefSeq" id="WP_315571405.1">
    <property type="nucleotide sequence ID" value="NZ_CP118868.1"/>
</dbReference>
<dbReference type="InterPro" id="IPR021886">
    <property type="entry name" value="MgsA_C"/>
</dbReference>
<keyword evidence="3" id="KW-0067">ATP-binding</keyword>
<sequence length="453" mass="49396">MANLTEPLAVRLRPQNINEIVGQEHILGEGTWLRRLLSKQTLSSLILFGPPGSGKTTLAYVLAKTCSYPFRQLNAVTAGVKEIKEVISDSQNIFTCPKGQILLFIDEIHRFNKAQQDALLPAVENGNIILIGATTENPFFEVNKALLSRSSVLELKALSNEAVIKVLQRALSSACGFGNLPVEIAAAELNKIAVYANGDVRRALNLLELLVTTTPYSADGQIIISAEMLDKLALPVQYNYDRTGEEHYNNTSAYIKSLRGSDPDAAIFYLARALNAGEDPEFLARRLVICASEDVGLANNQALPLAVAALQAVQQIGMPEARIILAHASIYIAVSPKSNTAYKAVNAALADVKSKNTGEIPRHLLNAPISGMQEILGYGKGYKYAHNYPGGLVAQQFLPQEMAGTVYYEPGTNGQEEKIKKWLTAWRDYCKNQVPADLATTENNSKIVDNNKN</sequence>
<evidence type="ECO:0000256" key="1">
    <source>
        <dbReference type="ARBA" id="ARBA00008959"/>
    </source>
</evidence>
<evidence type="ECO:0000313" key="6">
    <source>
        <dbReference type="Proteomes" id="UP001220478"/>
    </source>
</evidence>
<dbReference type="SMART" id="SM00382">
    <property type="entry name" value="AAA"/>
    <property type="match status" value="1"/>
</dbReference>
<dbReference type="PANTHER" id="PTHR13779">
    <property type="entry name" value="WERNER HELICASE-INTERACTING PROTEIN 1 FAMILY MEMBER"/>
    <property type="match status" value="1"/>
</dbReference>
<dbReference type="InterPro" id="IPR032423">
    <property type="entry name" value="AAA_assoc_2"/>
</dbReference>
<comment type="similarity">
    <text evidence="1">Belongs to the AAA ATPase family. RarA/MGS1/WRNIP1 subfamily.</text>
</comment>
<dbReference type="Gene3D" id="1.20.272.10">
    <property type="match status" value="1"/>
</dbReference>
<feature type="domain" description="AAA+ ATPase" evidence="4">
    <location>
        <begin position="41"/>
        <end position="159"/>
    </location>
</feature>